<sequence>MFSLWGSQSVTAYMNPPAFRGDLGLLDLCHTLVCSRIKGYLFTSFPTVRRFPEFAMFGKIDAG</sequence>
<evidence type="ECO:0000313" key="1">
    <source>
        <dbReference type="EMBL" id="JAD89856.1"/>
    </source>
</evidence>
<reference evidence="1" key="1">
    <citation type="submission" date="2014-09" db="EMBL/GenBank/DDBJ databases">
        <authorList>
            <person name="Magalhaes I.L.F."/>
            <person name="Oliveira U."/>
            <person name="Santos F.R."/>
            <person name="Vidigal T.H.D.A."/>
            <person name="Brescovit A.D."/>
            <person name="Santos A.J."/>
        </authorList>
    </citation>
    <scope>NUCLEOTIDE SEQUENCE</scope>
    <source>
        <tissue evidence="1">Shoot tissue taken approximately 20 cm above the soil surface</tissue>
    </source>
</reference>
<protein>
    <submittedName>
        <fullName evidence="1">Uncharacterized protein</fullName>
    </submittedName>
</protein>
<reference evidence="1" key="2">
    <citation type="journal article" date="2015" name="Data Brief">
        <title>Shoot transcriptome of the giant reed, Arundo donax.</title>
        <authorList>
            <person name="Barrero R.A."/>
            <person name="Guerrero F.D."/>
            <person name="Moolhuijzen P."/>
            <person name="Goolsby J.A."/>
            <person name="Tidwell J."/>
            <person name="Bellgard S.E."/>
            <person name="Bellgard M.I."/>
        </authorList>
    </citation>
    <scope>NUCLEOTIDE SEQUENCE</scope>
    <source>
        <tissue evidence="1">Shoot tissue taken approximately 20 cm above the soil surface</tissue>
    </source>
</reference>
<dbReference type="EMBL" id="GBRH01208039">
    <property type="protein sequence ID" value="JAD89856.1"/>
    <property type="molecule type" value="Transcribed_RNA"/>
</dbReference>
<name>A0A0A9DPW3_ARUDO</name>
<dbReference type="AlphaFoldDB" id="A0A0A9DPW3"/>
<proteinExistence type="predicted"/>
<accession>A0A0A9DPW3</accession>
<organism evidence="1">
    <name type="scientific">Arundo donax</name>
    <name type="common">Giant reed</name>
    <name type="synonym">Donax arundinaceus</name>
    <dbReference type="NCBI Taxonomy" id="35708"/>
    <lineage>
        <taxon>Eukaryota</taxon>
        <taxon>Viridiplantae</taxon>
        <taxon>Streptophyta</taxon>
        <taxon>Embryophyta</taxon>
        <taxon>Tracheophyta</taxon>
        <taxon>Spermatophyta</taxon>
        <taxon>Magnoliopsida</taxon>
        <taxon>Liliopsida</taxon>
        <taxon>Poales</taxon>
        <taxon>Poaceae</taxon>
        <taxon>PACMAD clade</taxon>
        <taxon>Arundinoideae</taxon>
        <taxon>Arundineae</taxon>
        <taxon>Arundo</taxon>
    </lineage>
</organism>